<dbReference type="GeneID" id="36407423"/>
<protein>
    <submittedName>
        <fullName evidence="1">Uncharacterized protein</fullName>
    </submittedName>
</protein>
<sequence length="51" mass="6027">MQTYQSKCLLPILIKKDHLSFIVVIYRMEHNGELGCTDFRLLNRKNCNDTL</sequence>
<accession>A0A0P1ALM4</accession>
<dbReference type="AlphaFoldDB" id="A0A0P1ALM4"/>
<name>A0A0P1ALM4_PLAHL</name>
<dbReference type="RefSeq" id="XP_024578431.1">
    <property type="nucleotide sequence ID" value="XM_024727900.1"/>
</dbReference>
<organism evidence="1 2">
    <name type="scientific">Plasmopara halstedii</name>
    <name type="common">Downy mildew of sunflower</name>
    <dbReference type="NCBI Taxonomy" id="4781"/>
    <lineage>
        <taxon>Eukaryota</taxon>
        <taxon>Sar</taxon>
        <taxon>Stramenopiles</taxon>
        <taxon>Oomycota</taxon>
        <taxon>Peronosporomycetes</taxon>
        <taxon>Peronosporales</taxon>
        <taxon>Peronosporaceae</taxon>
        <taxon>Plasmopara</taxon>
    </lineage>
</organism>
<dbReference type="Proteomes" id="UP000054928">
    <property type="component" value="Unassembled WGS sequence"/>
</dbReference>
<evidence type="ECO:0000313" key="2">
    <source>
        <dbReference type="Proteomes" id="UP000054928"/>
    </source>
</evidence>
<dbReference type="EMBL" id="CCYD01000610">
    <property type="protein sequence ID" value="CEG42062.1"/>
    <property type="molecule type" value="Genomic_DNA"/>
</dbReference>
<keyword evidence="2" id="KW-1185">Reference proteome</keyword>
<evidence type="ECO:0000313" key="1">
    <source>
        <dbReference type="EMBL" id="CEG42062.1"/>
    </source>
</evidence>
<reference evidence="2" key="1">
    <citation type="submission" date="2014-09" db="EMBL/GenBank/DDBJ databases">
        <authorList>
            <person name="Sharma Rahul"/>
            <person name="Thines Marco"/>
        </authorList>
    </citation>
    <scope>NUCLEOTIDE SEQUENCE [LARGE SCALE GENOMIC DNA]</scope>
</reference>
<proteinExistence type="predicted"/>